<evidence type="ECO:0000313" key="3">
    <source>
        <dbReference type="Proteomes" id="UP000309215"/>
    </source>
</evidence>
<keyword evidence="3" id="KW-1185">Reference proteome</keyword>
<dbReference type="EMBL" id="SSMQ01000081">
    <property type="protein sequence ID" value="TKC97205.1"/>
    <property type="molecule type" value="Genomic_DNA"/>
</dbReference>
<feature type="region of interest" description="Disordered" evidence="1">
    <location>
        <begin position="49"/>
        <end position="80"/>
    </location>
</feature>
<evidence type="ECO:0000256" key="1">
    <source>
        <dbReference type="SAM" id="MobiDB-lite"/>
    </source>
</evidence>
<sequence>MLIVSTHACRAASYGSDPPPLLLVVPPPPLPPLPLDALLLGIPPWPALPPLPPSPAPPSPPLPWESAPEHAATPAAKRHRRTREAIFIDMGKLLATAPSVEDDNGRLVWKTTRAAVKPGGRKGQGRGVACRRGAS</sequence>
<name>A0A4U1ISK3_9BACT</name>
<protein>
    <submittedName>
        <fullName evidence="2">Uncharacterized protein</fullName>
    </submittedName>
</protein>
<feature type="compositionally biased region" description="Pro residues" evidence="1">
    <location>
        <begin position="49"/>
        <end position="63"/>
    </location>
</feature>
<gene>
    <name evidence="2" type="ORF">E8A74_44115</name>
</gene>
<feature type="region of interest" description="Disordered" evidence="1">
    <location>
        <begin position="115"/>
        <end position="135"/>
    </location>
</feature>
<evidence type="ECO:0000313" key="2">
    <source>
        <dbReference type="EMBL" id="TKC97205.1"/>
    </source>
</evidence>
<reference evidence="2 3" key="1">
    <citation type="submission" date="2019-04" db="EMBL/GenBank/DDBJ databases">
        <authorList>
            <person name="Li Y."/>
            <person name="Wang J."/>
        </authorList>
    </citation>
    <scope>NUCLEOTIDE SEQUENCE [LARGE SCALE GENOMIC DNA]</scope>
    <source>
        <strain evidence="2 3">DSM 14668</strain>
    </source>
</reference>
<dbReference type="AlphaFoldDB" id="A0A4U1ISK3"/>
<dbReference type="Proteomes" id="UP000309215">
    <property type="component" value="Unassembled WGS sequence"/>
</dbReference>
<comment type="caution">
    <text evidence="2">The sequence shown here is derived from an EMBL/GenBank/DDBJ whole genome shotgun (WGS) entry which is preliminary data.</text>
</comment>
<organism evidence="2 3">
    <name type="scientific">Polyangium fumosum</name>
    <dbReference type="NCBI Taxonomy" id="889272"/>
    <lineage>
        <taxon>Bacteria</taxon>
        <taxon>Pseudomonadati</taxon>
        <taxon>Myxococcota</taxon>
        <taxon>Polyangia</taxon>
        <taxon>Polyangiales</taxon>
        <taxon>Polyangiaceae</taxon>
        <taxon>Polyangium</taxon>
    </lineage>
</organism>
<accession>A0A4U1ISK3</accession>
<proteinExistence type="predicted"/>